<dbReference type="OrthoDB" id="9760839at2"/>
<proteinExistence type="predicted"/>
<comment type="caution">
    <text evidence="7">The sequence shown here is derived from an EMBL/GenBank/DDBJ whole genome shotgun (WGS) entry which is preliminary data.</text>
</comment>
<dbReference type="CDD" id="cd00130">
    <property type="entry name" value="PAS"/>
    <property type="match status" value="2"/>
</dbReference>
<dbReference type="SUPFAM" id="SSF55874">
    <property type="entry name" value="ATPase domain of HSP90 chaperone/DNA topoisomerase II/histidine kinase"/>
    <property type="match status" value="1"/>
</dbReference>
<dbReference type="PROSITE" id="PS50112">
    <property type="entry name" value="PAS"/>
    <property type="match status" value="2"/>
</dbReference>
<reference evidence="7 8" key="1">
    <citation type="submission" date="2017-08" db="EMBL/GenBank/DDBJ databases">
        <title>Aliifodinibius alkalisoli sp. nov., isolated from saline alkaline soil.</title>
        <authorList>
            <person name="Liu D."/>
            <person name="Zhang G."/>
        </authorList>
    </citation>
    <scope>NUCLEOTIDE SEQUENCE [LARGE SCALE GENOMIC DNA]</scope>
    <source>
        <strain evidence="7 8">WN023</strain>
    </source>
</reference>
<keyword evidence="8" id="KW-1185">Reference proteome</keyword>
<keyword evidence="2 7" id="KW-0418">Kinase</keyword>
<evidence type="ECO:0000259" key="5">
    <source>
        <dbReference type="PROSITE" id="PS50112"/>
    </source>
</evidence>
<dbReference type="InterPro" id="IPR000014">
    <property type="entry name" value="PAS"/>
</dbReference>
<dbReference type="GO" id="GO:0046983">
    <property type="term" value="F:protein dimerization activity"/>
    <property type="evidence" value="ECO:0007669"/>
    <property type="project" value="InterPro"/>
</dbReference>
<dbReference type="Gene3D" id="3.30.450.20">
    <property type="entry name" value="PAS domain"/>
    <property type="match status" value="2"/>
</dbReference>
<evidence type="ECO:0000259" key="4">
    <source>
        <dbReference type="PROSITE" id="PS50109"/>
    </source>
</evidence>
<dbReference type="InterPro" id="IPR003594">
    <property type="entry name" value="HATPase_dom"/>
</dbReference>
<dbReference type="Pfam" id="PF07730">
    <property type="entry name" value="HisKA_3"/>
    <property type="match status" value="1"/>
</dbReference>
<feature type="domain" description="PAS" evidence="5">
    <location>
        <begin position="14"/>
        <end position="61"/>
    </location>
</feature>
<evidence type="ECO:0000256" key="1">
    <source>
        <dbReference type="ARBA" id="ARBA00022679"/>
    </source>
</evidence>
<dbReference type="GO" id="GO:0000155">
    <property type="term" value="F:phosphorelay sensor kinase activity"/>
    <property type="evidence" value="ECO:0007669"/>
    <property type="project" value="InterPro"/>
</dbReference>
<dbReference type="Gene3D" id="3.30.565.10">
    <property type="entry name" value="Histidine kinase-like ATPase, C-terminal domain"/>
    <property type="match status" value="1"/>
</dbReference>
<dbReference type="PROSITE" id="PS50113">
    <property type="entry name" value="PAC"/>
    <property type="match status" value="1"/>
</dbReference>
<dbReference type="InterPro" id="IPR001610">
    <property type="entry name" value="PAC"/>
</dbReference>
<dbReference type="Pfam" id="PF00989">
    <property type="entry name" value="PAS"/>
    <property type="match status" value="2"/>
</dbReference>
<dbReference type="InterPro" id="IPR050482">
    <property type="entry name" value="Sensor_HK_TwoCompSys"/>
</dbReference>
<dbReference type="EMBL" id="NSKE01000001">
    <property type="protein sequence ID" value="PAU95570.1"/>
    <property type="molecule type" value="Genomic_DNA"/>
</dbReference>
<dbReference type="SMART" id="SM00091">
    <property type="entry name" value="PAS"/>
    <property type="match status" value="2"/>
</dbReference>
<evidence type="ECO:0000313" key="8">
    <source>
        <dbReference type="Proteomes" id="UP000218831"/>
    </source>
</evidence>
<name>A0A2A2GED0_9BACT</name>
<keyword evidence="3" id="KW-0902">Two-component regulatory system</keyword>
<dbReference type="InterPro" id="IPR035965">
    <property type="entry name" value="PAS-like_dom_sf"/>
</dbReference>
<dbReference type="InterPro" id="IPR005467">
    <property type="entry name" value="His_kinase_dom"/>
</dbReference>
<dbReference type="RefSeq" id="WP_095604815.1">
    <property type="nucleotide sequence ID" value="NZ_NSKE01000001.1"/>
</dbReference>
<keyword evidence="1" id="KW-0808">Transferase</keyword>
<gene>
    <name evidence="7" type="ORF">CK503_00445</name>
</gene>
<protein>
    <submittedName>
        <fullName evidence="7">Histidine kinase</fullName>
    </submittedName>
</protein>
<dbReference type="NCBIfam" id="TIGR00229">
    <property type="entry name" value="sensory_box"/>
    <property type="match status" value="2"/>
</dbReference>
<dbReference type="SMART" id="SM00086">
    <property type="entry name" value="PAC"/>
    <property type="match status" value="2"/>
</dbReference>
<feature type="domain" description="PAC" evidence="6">
    <location>
        <begin position="80"/>
        <end position="132"/>
    </location>
</feature>
<dbReference type="Gene3D" id="1.20.5.1930">
    <property type="match status" value="1"/>
</dbReference>
<dbReference type="InterPro" id="IPR013767">
    <property type="entry name" value="PAS_fold"/>
</dbReference>
<organism evidence="7 8">
    <name type="scientific">Fodinibius salipaludis</name>
    <dbReference type="NCBI Taxonomy" id="2032627"/>
    <lineage>
        <taxon>Bacteria</taxon>
        <taxon>Pseudomonadati</taxon>
        <taxon>Balneolota</taxon>
        <taxon>Balneolia</taxon>
        <taxon>Balneolales</taxon>
        <taxon>Balneolaceae</taxon>
        <taxon>Fodinibius</taxon>
    </lineage>
</organism>
<feature type="domain" description="Histidine kinase" evidence="4">
    <location>
        <begin position="266"/>
        <end position="462"/>
    </location>
</feature>
<dbReference type="CDD" id="cd16917">
    <property type="entry name" value="HATPase_UhpB-NarQ-NarX-like"/>
    <property type="match status" value="1"/>
</dbReference>
<sequence length="462" mass="52474">MKHDQKTEVPNSGEILEEINQCVISTDLNGIVDYWNSACEQIFGYSNAEMINKSLQKIYPSVATERYDQHIRQLRTGQEVKGQWKSITKGGDIIWIDVHAKPLMDEGGDPQAIIASAHDIGELKRVERELEENKARAQAILETTVDGIFTTDIEGQILNFNHSASRMFGYSEDEITGKSVNILIPRFHDNDDFVNWYSETSEKRVIGYRRELIGRHKNGSTFPLELSVSEIEWQGNRIFTGVVNNISDRRRLEREILRISEEERRNLGHDLHDGLGQMLTGIHLISKNLAQKLKSNGFPCSDEVKEISDLIKEADEYAKALAHGLVQVNFVEEGLDTVLNQLARQVEKLFNINCSVDFKDDIKLHNNMQGMHLYRIAQESISNAVKHGKANNINIEIKTENGFLKLLIRDDGIGFSESQKQTKKAGMGINIMGYRANILSGRIEIFETEEETKVLCTIPFNK</sequence>
<dbReference type="SMART" id="SM00387">
    <property type="entry name" value="HATPase_c"/>
    <property type="match status" value="1"/>
</dbReference>
<dbReference type="GO" id="GO:0016020">
    <property type="term" value="C:membrane"/>
    <property type="evidence" value="ECO:0007669"/>
    <property type="project" value="InterPro"/>
</dbReference>
<evidence type="ECO:0000256" key="3">
    <source>
        <dbReference type="ARBA" id="ARBA00023012"/>
    </source>
</evidence>
<evidence type="ECO:0000313" key="7">
    <source>
        <dbReference type="EMBL" id="PAU95570.1"/>
    </source>
</evidence>
<feature type="domain" description="PAS" evidence="5">
    <location>
        <begin position="133"/>
        <end position="191"/>
    </location>
</feature>
<dbReference type="InterPro" id="IPR036890">
    <property type="entry name" value="HATPase_C_sf"/>
</dbReference>
<evidence type="ECO:0000259" key="6">
    <source>
        <dbReference type="PROSITE" id="PS50113"/>
    </source>
</evidence>
<dbReference type="AlphaFoldDB" id="A0A2A2GED0"/>
<dbReference type="InterPro" id="IPR011712">
    <property type="entry name" value="Sig_transdc_His_kin_sub3_dim/P"/>
</dbReference>
<dbReference type="PROSITE" id="PS50109">
    <property type="entry name" value="HIS_KIN"/>
    <property type="match status" value="1"/>
</dbReference>
<accession>A0A2A2GED0</accession>
<dbReference type="SUPFAM" id="SSF55785">
    <property type="entry name" value="PYP-like sensor domain (PAS domain)"/>
    <property type="match status" value="2"/>
</dbReference>
<dbReference type="GO" id="GO:0006355">
    <property type="term" value="P:regulation of DNA-templated transcription"/>
    <property type="evidence" value="ECO:0007669"/>
    <property type="project" value="InterPro"/>
</dbReference>
<dbReference type="PANTHER" id="PTHR24421">
    <property type="entry name" value="NITRATE/NITRITE SENSOR PROTEIN NARX-RELATED"/>
    <property type="match status" value="1"/>
</dbReference>
<dbReference type="Pfam" id="PF02518">
    <property type="entry name" value="HATPase_c"/>
    <property type="match status" value="1"/>
</dbReference>
<dbReference type="Proteomes" id="UP000218831">
    <property type="component" value="Unassembled WGS sequence"/>
</dbReference>
<dbReference type="InterPro" id="IPR000700">
    <property type="entry name" value="PAS-assoc_C"/>
</dbReference>
<evidence type="ECO:0000256" key="2">
    <source>
        <dbReference type="ARBA" id="ARBA00022777"/>
    </source>
</evidence>